<keyword evidence="4" id="KW-0067">ATP-binding</keyword>
<dbReference type="EMBL" id="JADIMY010000055">
    <property type="protein sequence ID" value="MBO8427433.1"/>
    <property type="molecule type" value="Genomic_DNA"/>
</dbReference>
<dbReference type="InterPro" id="IPR019539">
    <property type="entry name" value="GalKase_N"/>
</dbReference>
<dbReference type="GO" id="GO:0005829">
    <property type="term" value="C:cytosol"/>
    <property type="evidence" value="ECO:0007669"/>
    <property type="project" value="TreeGrafter"/>
</dbReference>
<organism evidence="7 8">
    <name type="scientific">Candidatus Onthovivens merdipullorum</name>
    <dbReference type="NCBI Taxonomy" id="2840889"/>
    <lineage>
        <taxon>Bacteria</taxon>
        <taxon>Bacillati</taxon>
        <taxon>Bacillota</taxon>
        <taxon>Bacilli</taxon>
        <taxon>Bacillales</taxon>
        <taxon>Candidatus Onthovivens</taxon>
    </lineage>
</organism>
<comment type="caution">
    <text evidence="7">The sequence shown here is derived from an EMBL/GenBank/DDBJ whole genome shotgun (WGS) entry which is preliminary data.</text>
</comment>
<dbReference type="PANTHER" id="PTHR10457">
    <property type="entry name" value="MEVALONATE KINASE/GALACTOKINASE"/>
    <property type="match status" value="1"/>
</dbReference>
<dbReference type="InterPro" id="IPR020568">
    <property type="entry name" value="Ribosomal_Su5_D2-typ_SF"/>
</dbReference>
<keyword evidence="3" id="KW-0418">Kinase</keyword>
<dbReference type="PRINTS" id="PR00959">
    <property type="entry name" value="MEVGALKINASE"/>
</dbReference>
<dbReference type="GO" id="GO:0006012">
    <property type="term" value="P:galactose metabolic process"/>
    <property type="evidence" value="ECO:0007669"/>
    <property type="project" value="InterPro"/>
</dbReference>
<protein>
    <submittedName>
        <fullName evidence="7">Galactokinase</fullName>
    </submittedName>
</protein>
<dbReference type="PIRSF" id="PIRSF000530">
    <property type="entry name" value="Galactokinase"/>
    <property type="match status" value="1"/>
</dbReference>
<evidence type="ECO:0000256" key="3">
    <source>
        <dbReference type="ARBA" id="ARBA00022777"/>
    </source>
</evidence>
<dbReference type="PANTHER" id="PTHR10457:SF7">
    <property type="entry name" value="GALACTOKINASE-RELATED"/>
    <property type="match status" value="1"/>
</dbReference>
<comment type="similarity">
    <text evidence="1">Belongs to the GHMP kinase family. GalK subfamily.</text>
</comment>
<evidence type="ECO:0000259" key="6">
    <source>
        <dbReference type="Pfam" id="PF10509"/>
    </source>
</evidence>
<dbReference type="Pfam" id="PF10509">
    <property type="entry name" value="GalKase_gal_bdg"/>
    <property type="match status" value="1"/>
</dbReference>
<evidence type="ECO:0000313" key="8">
    <source>
        <dbReference type="Proteomes" id="UP000823613"/>
    </source>
</evidence>
<keyword evidence="2" id="KW-0547">Nucleotide-binding</keyword>
<dbReference type="InterPro" id="IPR006204">
    <property type="entry name" value="GHMP_kinase_N_dom"/>
</dbReference>
<dbReference type="AlphaFoldDB" id="A0A9D9GXD2"/>
<dbReference type="InterPro" id="IPR000705">
    <property type="entry name" value="Galactokinase"/>
</dbReference>
<name>A0A9D9GXD2_9BACL</name>
<keyword evidence="3" id="KW-0808">Transferase</keyword>
<sequence length="388" mass="43860">MVLEKTLINKFKEIFGEEAKYLIDTGGRFEICGNHTDHNHGLCLVANCSLRIKGAVSESSEVKIFSKGYPLISFSLDDLEAKESERGTTLSLAKGVLFHLKELGYKIGGFKIYIESEIPNGSGVSSSAAIESLFGYLISYLYNEGKISPLVIAKTGQYSENNYFYKPCGLLDQIGTSFDSSNFIDFKNIENPFIETLPFKLPLTLYLIKSLGNHSNLTPLYAAIPSSMNEVAKLLENKTYLRDISDTKNIFERIDNLNIDEAKKRKAKHFFIENQNVLDAKKAIEENNLENFLKAIRNSEDSSDKNLENTFVKGEYKGSPKEIIDNVSKFIKDNGAIRIHGGGFKGTTLAFIKNEFTNKFDKYLKDNYQENRYFKVLISEKAVHFKRV</sequence>
<evidence type="ECO:0000256" key="1">
    <source>
        <dbReference type="ARBA" id="ARBA00006566"/>
    </source>
</evidence>
<accession>A0A9D9GXD2</accession>
<dbReference type="InterPro" id="IPR036554">
    <property type="entry name" value="GHMP_kinase_C_sf"/>
</dbReference>
<dbReference type="Gene3D" id="3.30.230.10">
    <property type="match status" value="1"/>
</dbReference>
<dbReference type="GO" id="GO:0005524">
    <property type="term" value="F:ATP binding"/>
    <property type="evidence" value="ECO:0007669"/>
    <property type="project" value="UniProtKB-KW"/>
</dbReference>
<feature type="domain" description="GHMP kinase N-terminal" evidence="5">
    <location>
        <begin position="92"/>
        <end position="174"/>
    </location>
</feature>
<dbReference type="SUPFAM" id="SSF54211">
    <property type="entry name" value="Ribosomal protein S5 domain 2-like"/>
    <property type="match status" value="1"/>
</dbReference>
<dbReference type="InterPro" id="IPR014721">
    <property type="entry name" value="Ribsml_uS5_D2-typ_fold_subgr"/>
</dbReference>
<feature type="domain" description="Galactokinase N-terminal" evidence="6">
    <location>
        <begin position="9"/>
        <end position="57"/>
    </location>
</feature>
<dbReference type="Pfam" id="PF00288">
    <property type="entry name" value="GHMP_kinases_N"/>
    <property type="match status" value="1"/>
</dbReference>
<evidence type="ECO:0000256" key="4">
    <source>
        <dbReference type="ARBA" id="ARBA00022840"/>
    </source>
</evidence>
<dbReference type="SUPFAM" id="SSF55060">
    <property type="entry name" value="GHMP Kinase, C-terminal domain"/>
    <property type="match status" value="1"/>
</dbReference>
<reference evidence="7" key="1">
    <citation type="submission" date="2020-10" db="EMBL/GenBank/DDBJ databases">
        <authorList>
            <person name="Gilroy R."/>
        </authorList>
    </citation>
    <scope>NUCLEOTIDE SEQUENCE</scope>
    <source>
        <strain evidence="7">11159</strain>
    </source>
</reference>
<evidence type="ECO:0000259" key="5">
    <source>
        <dbReference type="Pfam" id="PF00288"/>
    </source>
</evidence>
<gene>
    <name evidence="7" type="ORF">IAC58_02595</name>
</gene>
<dbReference type="Proteomes" id="UP000823613">
    <property type="component" value="Unassembled WGS sequence"/>
</dbReference>
<evidence type="ECO:0000256" key="2">
    <source>
        <dbReference type="ARBA" id="ARBA00022741"/>
    </source>
</evidence>
<reference evidence="7" key="2">
    <citation type="journal article" date="2021" name="PeerJ">
        <title>Extensive microbial diversity within the chicken gut microbiome revealed by metagenomics and culture.</title>
        <authorList>
            <person name="Gilroy R."/>
            <person name="Ravi A."/>
            <person name="Getino M."/>
            <person name="Pursley I."/>
            <person name="Horton D.L."/>
            <person name="Alikhan N.F."/>
            <person name="Baker D."/>
            <person name="Gharbi K."/>
            <person name="Hall N."/>
            <person name="Watson M."/>
            <person name="Adriaenssens E.M."/>
            <person name="Foster-Nyarko E."/>
            <person name="Jarju S."/>
            <person name="Secka A."/>
            <person name="Antonio M."/>
            <person name="Oren A."/>
            <person name="Chaudhuri R.R."/>
            <person name="La Ragione R."/>
            <person name="Hildebrand F."/>
            <person name="Pallen M.J."/>
        </authorList>
    </citation>
    <scope>NUCLEOTIDE SEQUENCE</scope>
    <source>
        <strain evidence="7">11159</strain>
    </source>
</reference>
<proteinExistence type="inferred from homology"/>
<dbReference type="InterPro" id="IPR006206">
    <property type="entry name" value="Mevalonate/galactokinase"/>
</dbReference>
<evidence type="ECO:0000313" key="7">
    <source>
        <dbReference type="EMBL" id="MBO8427433.1"/>
    </source>
</evidence>
<dbReference type="Gene3D" id="3.30.70.890">
    <property type="entry name" value="GHMP kinase, C-terminal domain"/>
    <property type="match status" value="1"/>
</dbReference>
<dbReference type="PRINTS" id="PR00473">
    <property type="entry name" value="GALCTOKINASE"/>
</dbReference>
<dbReference type="GO" id="GO:0004335">
    <property type="term" value="F:galactokinase activity"/>
    <property type="evidence" value="ECO:0007669"/>
    <property type="project" value="InterPro"/>
</dbReference>